<dbReference type="Pfam" id="PF00356">
    <property type="entry name" value="LacI"/>
    <property type="match status" value="1"/>
</dbReference>
<dbReference type="Gene3D" id="1.10.260.40">
    <property type="entry name" value="lambda repressor-like DNA-binding domains"/>
    <property type="match status" value="1"/>
</dbReference>
<gene>
    <name evidence="6" type="ORF">SAMN04487859_101169</name>
</gene>
<dbReference type="PANTHER" id="PTHR30146">
    <property type="entry name" value="LACI-RELATED TRANSCRIPTIONAL REPRESSOR"/>
    <property type="match status" value="1"/>
</dbReference>
<evidence type="ECO:0000256" key="3">
    <source>
        <dbReference type="ARBA" id="ARBA00023163"/>
    </source>
</evidence>
<keyword evidence="7" id="KW-1185">Reference proteome</keyword>
<keyword evidence="2" id="KW-0238">DNA-binding</keyword>
<dbReference type="Proteomes" id="UP000198599">
    <property type="component" value="Unassembled WGS sequence"/>
</dbReference>
<evidence type="ECO:0000256" key="1">
    <source>
        <dbReference type="ARBA" id="ARBA00023015"/>
    </source>
</evidence>
<dbReference type="SUPFAM" id="SSF47413">
    <property type="entry name" value="lambda repressor-like DNA-binding domains"/>
    <property type="match status" value="1"/>
</dbReference>
<dbReference type="STRING" id="1005928.SAMN04487859_101169"/>
<accession>A0A1I4YES0</accession>
<protein>
    <submittedName>
        <fullName evidence="6">Transcriptional regulator, LacI family</fullName>
    </submittedName>
</protein>
<evidence type="ECO:0000313" key="6">
    <source>
        <dbReference type="EMBL" id="SFN36524.1"/>
    </source>
</evidence>
<evidence type="ECO:0000256" key="2">
    <source>
        <dbReference type="ARBA" id="ARBA00023125"/>
    </source>
</evidence>
<dbReference type="EMBL" id="FOVP01000001">
    <property type="protein sequence ID" value="SFN36524.1"/>
    <property type="molecule type" value="Genomic_DNA"/>
</dbReference>
<organism evidence="6 7">
    <name type="scientific">Roseovarius lutimaris</name>
    <dbReference type="NCBI Taxonomy" id="1005928"/>
    <lineage>
        <taxon>Bacteria</taxon>
        <taxon>Pseudomonadati</taxon>
        <taxon>Pseudomonadota</taxon>
        <taxon>Alphaproteobacteria</taxon>
        <taxon>Rhodobacterales</taxon>
        <taxon>Roseobacteraceae</taxon>
        <taxon>Roseovarius</taxon>
    </lineage>
</organism>
<dbReference type="CDD" id="cd01575">
    <property type="entry name" value="PBP1_GntR"/>
    <property type="match status" value="1"/>
</dbReference>
<dbReference type="Pfam" id="PF00532">
    <property type="entry name" value="Peripla_BP_1"/>
    <property type="match status" value="1"/>
</dbReference>
<evidence type="ECO:0000256" key="4">
    <source>
        <dbReference type="SAM" id="MobiDB-lite"/>
    </source>
</evidence>
<evidence type="ECO:0000313" key="7">
    <source>
        <dbReference type="Proteomes" id="UP000198599"/>
    </source>
</evidence>
<dbReference type="GO" id="GO:0003700">
    <property type="term" value="F:DNA-binding transcription factor activity"/>
    <property type="evidence" value="ECO:0007669"/>
    <property type="project" value="TreeGrafter"/>
</dbReference>
<dbReference type="SMART" id="SM00354">
    <property type="entry name" value="HTH_LACI"/>
    <property type="match status" value="1"/>
</dbReference>
<proteinExistence type="predicted"/>
<dbReference type="InterPro" id="IPR000843">
    <property type="entry name" value="HTH_LacI"/>
</dbReference>
<dbReference type="SUPFAM" id="SSF53822">
    <property type="entry name" value="Periplasmic binding protein-like I"/>
    <property type="match status" value="1"/>
</dbReference>
<dbReference type="AlphaFoldDB" id="A0A1I4YES0"/>
<name>A0A1I4YES0_9RHOB</name>
<dbReference type="PROSITE" id="PS50932">
    <property type="entry name" value="HTH_LACI_2"/>
    <property type="match status" value="1"/>
</dbReference>
<keyword evidence="3" id="KW-0804">Transcription</keyword>
<sequence length="369" mass="38479">MNHKSGANCPKRNDSPVIYGHGSRAMDDHNTPVSPPSGRRPTLSQVAAAAGVSEITASRALRGGGLVAKATADRVQAAARDLNYVPNRLAGTLAGGSSRQVGVILPSLSNSVFADVLNGLEDRLEDAGYQPVLGISNYDPAREQRLIENLLSWRPAGIVIAPADMTEASRALLVRADLPVVEIMDVDAAPTDMAVGISHHSAGRAMAHYLLGRGYRRFAYLGHAIDSDLRALARLDGFRGALGEAGQTLAQCLTLAGSSSVKLGREGLARLLAEAGQPPDLVYFSNDDMAVGGVFHCMAAGISVPGDLALAGFNGLEIGQALPVPLTSIASNRAAIGIEAARHLIERFTGGTPEKISDVGFRLIPGKTA</sequence>
<dbReference type="GO" id="GO:0000976">
    <property type="term" value="F:transcription cis-regulatory region binding"/>
    <property type="evidence" value="ECO:0007669"/>
    <property type="project" value="TreeGrafter"/>
</dbReference>
<dbReference type="PANTHER" id="PTHR30146:SF33">
    <property type="entry name" value="TRANSCRIPTIONAL REGULATOR"/>
    <property type="match status" value="1"/>
</dbReference>
<dbReference type="InterPro" id="IPR001761">
    <property type="entry name" value="Peripla_BP/Lac1_sug-bd_dom"/>
</dbReference>
<dbReference type="CDD" id="cd01392">
    <property type="entry name" value="HTH_LacI"/>
    <property type="match status" value="1"/>
</dbReference>
<evidence type="ECO:0000259" key="5">
    <source>
        <dbReference type="PROSITE" id="PS50932"/>
    </source>
</evidence>
<dbReference type="InterPro" id="IPR028082">
    <property type="entry name" value="Peripla_BP_I"/>
</dbReference>
<feature type="domain" description="HTH lacI-type" evidence="5">
    <location>
        <begin position="41"/>
        <end position="95"/>
    </location>
</feature>
<keyword evidence="1" id="KW-0805">Transcription regulation</keyword>
<reference evidence="7" key="1">
    <citation type="submission" date="2016-10" db="EMBL/GenBank/DDBJ databases">
        <authorList>
            <person name="Varghese N."/>
            <person name="Submissions S."/>
        </authorList>
    </citation>
    <scope>NUCLEOTIDE SEQUENCE [LARGE SCALE GENOMIC DNA]</scope>
    <source>
        <strain evidence="7">DSM 28463</strain>
    </source>
</reference>
<dbReference type="InterPro" id="IPR010982">
    <property type="entry name" value="Lambda_DNA-bd_dom_sf"/>
</dbReference>
<feature type="region of interest" description="Disordered" evidence="4">
    <location>
        <begin position="1"/>
        <end position="41"/>
    </location>
</feature>
<dbReference type="Gene3D" id="3.40.50.2300">
    <property type="match status" value="2"/>
</dbReference>